<dbReference type="InterPro" id="IPR020904">
    <property type="entry name" value="Sc_DH/Rdtase_CS"/>
</dbReference>
<comment type="caution">
    <text evidence="5">The sequence shown here is derived from an EMBL/GenBank/DDBJ whole genome shotgun (WGS) entry which is preliminary data.</text>
</comment>
<dbReference type="Gene3D" id="3.40.50.720">
    <property type="entry name" value="NAD(P)-binding Rossmann-like Domain"/>
    <property type="match status" value="1"/>
</dbReference>
<keyword evidence="4" id="KW-0812">Transmembrane</keyword>
<dbReference type="Proteomes" id="UP000236725">
    <property type="component" value="Unassembled WGS sequence"/>
</dbReference>
<organism evidence="5 6">
    <name type="scientific">Parabacteroides chinchillae</name>
    <dbReference type="NCBI Taxonomy" id="871327"/>
    <lineage>
        <taxon>Bacteria</taxon>
        <taxon>Pseudomonadati</taxon>
        <taxon>Bacteroidota</taxon>
        <taxon>Bacteroidia</taxon>
        <taxon>Bacteroidales</taxon>
        <taxon>Tannerellaceae</taxon>
        <taxon>Parabacteroides</taxon>
    </lineage>
</organism>
<feature type="transmembrane region" description="Helical" evidence="4">
    <location>
        <begin position="232"/>
        <end position="251"/>
    </location>
</feature>
<dbReference type="PRINTS" id="PR00080">
    <property type="entry name" value="SDRFAMILY"/>
</dbReference>
<dbReference type="AlphaFoldDB" id="A0A8G2BU09"/>
<evidence type="ECO:0000256" key="3">
    <source>
        <dbReference type="RuleBase" id="RU000363"/>
    </source>
</evidence>
<evidence type="ECO:0008006" key="7">
    <source>
        <dbReference type="Google" id="ProtNLM"/>
    </source>
</evidence>
<evidence type="ECO:0000313" key="5">
    <source>
        <dbReference type="EMBL" id="SEF47359.1"/>
    </source>
</evidence>
<accession>A0A8G2BU09</accession>
<dbReference type="InterPro" id="IPR036291">
    <property type="entry name" value="NAD(P)-bd_dom_sf"/>
</dbReference>
<reference evidence="5 6" key="1">
    <citation type="submission" date="2016-10" db="EMBL/GenBank/DDBJ databases">
        <authorList>
            <person name="Varghese N."/>
            <person name="Submissions S."/>
        </authorList>
    </citation>
    <scope>NUCLEOTIDE SEQUENCE [LARGE SCALE GENOMIC DNA]</scope>
    <source>
        <strain evidence="5 6">DSM 29073</strain>
    </source>
</reference>
<proteinExistence type="inferred from homology"/>
<feature type="transmembrane region" description="Helical" evidence="4">
    <location>
        <begin position="134"/>
        <end position="154"/>
    </location>
</feature>
<evidence type="ECO:0000256" key="4">
    <source>
        <dbReference type="SAM" id="Phobius"/>
    </source>
</evidence>
<dbReference type="InterPro" id="IPR002347">
    <property type="entry name" value="SDR_fam"/>
</dbReference>
<dbReference type="SUPFAM" id="SSF51735">
    <property type="entry name" value="NAD(P)-binding Rossmann-fold domains"/>
    <property type="match status" value="1"/>
</dbReference>
<evidence type="ECO:0000256" key="1">
    <source>
        <dbReference type="ARBA" id="ARBA00006484"/>
    </source>
</evidence>
<dbReference type="PIRSF" id="PIRSF000126">
    <property type="entry name" value="11-beta-HSD1"/>
    <property type="match status" value="1"/>
</dbReference>
<keyword evidence="6" id="KW-1185">Reference proteome</keyword>
<comment type="similarity">
    <text evidence="1 3">Belongs to the short-chain dehydrogenases/reductases (SDR) family.</text>
</comment>
<dbReference type="GO" id="GO:0016491">
    <property type="term" value="F:oxidoreductase activity"/>
    <property type="evidence" value="ECO:0007669"/>
    <property type="project" value="UniProtKB-KW"/>
</dbReference>
<dbReference type="EMBL" id="FNVS01000001">
    <property type="protein sequence ID" value="SEF47359.1"/>
    <property type="molecule type" value="Genomic_DNA"/>
</dbReference>
<dbReference type="CDD" id="cd05233">
    <property type="entry name" value="SDR_c"/>
    <property type="match status" value="1"/>
</dbReference>
<dbReference type="RefSeq" id="WP_103982271.1">
    <property type="nucleotide sequence ID" value="NZ_FNVS01000001.1"/>
</dbReference>
<protein>
    <recommendedName>
        <fullName evidence="7">Short-chain dehydrogenase</fullName>
    </recommendedName>
</protein>
<sequence length="263" mass="29925">MENRWALITGASSGIGYAYAEELASRKYNLVIVSNEEQIIQEKGNILAEKYSIKVFSLYIDLAEPDAAKNLYNACCQKKIQIDILINNAGMFYFKEFTDEKAELTEKMLYLHITTPTQLCYYFGKEMKKRKYGFILNMSSMSAWLPYPGIALYASTKRYLKSFSKALRSELYDYNVSVTVLCPGAVCTNLYNLSDHLKILAINLGIMMRAETLAYKGVNALLHRKAMLMPGILNKIVLPLILLLPAGFIRWCMRKSKLLPTTD</sequence>
<dbReference type="PRINTS" id="PR00081">
    <property type="entry name" value="GDHRDH"/>
</dbReference>
<evidence type="ECO:0000256" key="2">
    <source>
        <dbReference type="ARBA" id="ARBA00023002"/>
    </source>
</evidence>
<dbReference type="PANTHER" id="PTHR42901:SF1">
    <property type="entry name" value="ALCOHOL DEHYDROGENASE"/>
    <property type="match status" value="1"/>
</dbReference>
<dbReference type="PANTHER" id="PTHR42901">
    <property type="entry name" value="ALCOHOL DEHYDROGENASE"/>
    <property type="match status" value="1"/>
</dbReference>
<keyword evidence="2" id="KW-0560">Oxidoreductase</keyword>
<keyword evidence="4" id="KW-0472">Membrane</keyword>
<gene>
    <name evidence="5" type="ORF">SAMN05444001_101333</name>
</gene>
<evidence type="ECO:0000313" key="6">
    <source>
        <dbReference type="Proteomes" id="UP000236725"/>
    </source>
</evidence>
<keyword evidence="4" id="KW-1133">Transmembrane helix</keyword>
<dbReference type="Pfam" id="PF00106">
    <property type="entry name" value="adh_short"/>
    <property type="match status" value="1"/>
</dbReference>
<name>A0A8G2BU09_9BACT</name>
<dbReference type="PROSITE" id="PS00061">
    <property type="entry name" value="ADH_SHORT"/>
    <property type="match status" value="1"/>
</dbReference>